<organism evidence="1">
    <name type="scientific">Caldiarchaeum subterraneum</name>
    <dbReference type="NCBI Taxonomy" id="311458"/>
    <lineage>
        <taxon>Archaea</taxon>
        <taxon>Nitrososphaerota</taxon>
        <taxon>Candidatus Caldarchaeales</taxon>
        <taxon>Candidatus Caldarchaeaceae</taxon>
        <taxon>Candidatus Caldarchaeum</taxon>
    </lineage>
</organism>
<dbReference type="PANTHER" id="PTHR11203:SF37">
    <property type="entry name" value="INTEGRATOR COMPLEX SUBUNIT 11"/>
    <property type="match status" value="1"/>
</dbReference>
<dbReference type="InterPro" id="IPR036866">
    <property type="entry name" value="RibonucZ/Hydroxyglut_hydro"/>
</dbReference>
<dbReference type="Gene3D" id="3.60.15.10">
    <property type="entry name" value="Ribonuclease Z/Hydroxyacylglutathione hydrolase-like"/>
    <property type="match status" value="1"/>
</dbReference>
<dbReference type="GO" id="GO:0004521">
    <property type="term" value="F:RNA endonuclease activity"/>
    <property type="evidence" value="ECO:0007669"/>
    <property type="project" value="TreeGrafter"/>
</dbReference>
<sequence>MLRRGSDGGLRISVQGVHVSFDSPPSRVGKSVGCVSHAHSDHVAAGGRIFATHETIELMRNVWKMTGFFKPVRYGETVDLGENVSLTVLNSGHVLGSAMFRVMGDDMDLVYTGDLNTVETLTTKPADIVDAETLVIESTYGHPSYVFPPRTETTAKILKWVSETIAEGAIPAFKAYSIGKSQELIKLFNEYTKLEVVVGKTVSRASQTYVENGIKLDYTTVGSKEAASTLLSGEAVYIDSQFRNIPTHRRVKWAAVTGWALHYHFSGFSAGFPLSSHADYLHLLEYVEQTNPNKIYVLHGFSKYFASILRKRGFDAVSLDET</sequence>
<name>A0A7C5U895_CALS0</name>
<evidence type="ECO:0008006" key="2">
    <source>
        <dbReference type="Google" id="ProtNLM"/>
    </source>
</evidence>
<reference evidence="1" key="1">
    <citation type="journal article" date="2020" name="mSystems">
        <title>Genome- and Community-Level Interaction Insights into Carbon Utilization and Element Cycling Functions of Hydrothermarchaeota in Hydrothermal Sediment.</title>
        <authorList>
            <person name="Zhou Z."/>
            <person name="Liu Y."/>
            <person name="Xu W."/>
            <person name="Pan J."/>
            <person name="Luo Z.H."/>
            <person name="Li M."/>
        </authorList>
    </citation>
    <scope>NUCLEOTIDE SEQUENCE [LARGE SCALE GENOMIC DNA]</scope>
    <source>
        <strain evidence="1">SpSt-1084</strain>
    </source>
</reference>
<accession>A0A7C5U895</accession>
<comment type="caution">
    <text evidence="1">The sequence shown here is derived from an EMBL/GenBank/DDBJ whole genome shotgun (WGS) entry which is preliminary data.</text>
</comment>
<dbReference type="InterPro" id="IPR050698">
    <property type="entry name" value="MBL"/>
</dbReference>
<proteinExistence type="predicted"/>
<gene>
    <name evidence="1" type="ORF">ENM42_02855</name>
</gene>
<protein>
    <recommendedName>
        <fullName evidence="2">Metallo-beta-lactamase domain-containing protein</fullName>
    </recommendedName>
</protein>
<dbReference type="PANTHER" id="PTHR11203">
    <property type="entry name" value="CLEAVAGE AND POLYADENYLATION SPECIFICITY FACTOR FAMILY MEMBER"/>
    <property type="match status" value="1"/>
</dbReference>
<dbReference type="EMBL" id="DRXS01000158">
    <property type="protein sequence ID" value="HHR40749.1"/>
    <property type="molecule type" value="Genomic_DNA"/>
</dbReference>
<evidence type="ECO:0000313" key="1">
    <source>
        <dbReference type="EMBL" id="HHR40749.1"/>
    </source>
</evidence>
<dbReference type="SUPFAM" id="SSF56281">
    <property type="entry name" value="Metallo-hydrolase/oxidoreductase"/>
    <property type="match status" value="1"/>
</dbReference>
<dbReference type="AlphaFoldDB" id="A0A7C5U895"/>